<evidence type="ECO:0000256" key="4">
    <source>
        <dbReference type="ARBA" id="ARBA00022989"/>
    </source>
</evidence>
<reference evidence="7 8" key="1">
    <citation type="journal article" date="2019" name="Commun. Biol.">
        <title>The bagworm genome reveals a unique fibroin gene that provides high tensile strength.</title>
        <authorList>
            <person name="Kono N."/>
            <person name="Nakamura H."/>
            <person name="Ohtoshi R."/>
            <person name="Tomita M."/>
            <person name="Numata K."/>
            <person name="Arakawa K."/>
        </authorList>
    </citation>
    <scope>NUCLEOTIDE SEQUENCE [LARGE SCALE GENOMIC DNA]</scope>
</reference>
<dbReference type="EMBL" id="BGZK01000281">
    <property type="protein sequence ID" value="GBP33913.1"/>
    <property type="molecule type" value="Genomic_DNA"/>
</dbReference>
<keyword evidence="3 6" id="KW-0812">Transmembrane</keyword>
<gene>
    <name evidence="7" type="ORF">EVAR_23259_1</name>
</gene>
<dbReference type="PANTHER" id="PTHR19282:SF544">
    <property type="entry name" value="TETRASPANIN"/>
    <property type="match status" value="1"/>
</dbReference>
<dbReference type="AlphaFoldDB" id="A0A4C1V508"/>
<evidence type="ECO:0000256" key="2">
    <source>
        <dbReference type="ARBA" id="ARBA00006840"/>
    </source>
</evidence>
<evidence type="ECO:0000256" key="6">
    <source>
        <dbReference type="SAM" id="Phobius"/>
    </source>
</evidence>
<dbReference type="InterPro" id="IPR018499">
    <property type="entry name" value="Tetraspanin/Peripherin"/>
</dbReference>
<protein>
    <submittedName>
        <fullName evidence="7">23 kDa integral membrane protein</fullName>
    </submittedName>
</protein>
<feature type="transmembrane region" description="Helical" evidence="6">
    <location>
        <begin position="42"/>
        <end position="61"/>
    </location>
</feature>
<comment type="caution">
    <text evidence="7">The sequence shown here is derived from an EMBL/GenBank/DDBJ whole genome shotgun (WGS) entry which is preliminary data.</text>
</comment>
<dbReference type="Proteomes" id="UP000299102">
    <property type="component" value="Unassembled WGS sequence"/>
</dbReference>
<feature type="transmembrane region" description="Helical" evidence="6">
    <location>
        <begin position="254"/>
        <end position="277"/>
    </location>
</feature>
<name>A0A4C1V508_EUMVA</name>
<feature type="transmembrane region" description="Helical" evidence="6">
    <location>
        <begin position="222"/>
        <end position="247"/>
    </location>
</feature>
<dbReference type="InterPro" id="IPR008952">
    <property type="entry name" value="Tetraspanin_EC2_sf"/>
</dbReference>
<dbReference type="OrthoDB" id="71600at2759"/>
<dbReference type="Pfam" id="PF00335">
    <property type="entry name" value="Tetraspanin"/>
    <property type="match status" value="1"/>
</dbReference>
<comment type="similarity">
    <text evidence="2">Belongs to the tetraspanin (TM4SF) family.</text>
</comment>
<evidence type="ECO:0000313" key="8">
    <source>
        <dbReference type="Proteomes" id="UP000299102"/>
    </source>
</evidence>
<dbReference type="PRINTS" id="PR00259">
    <property type="entry name" value="TMFOUR"/>
</dbReference>
<keyword evidence="8" id="KW-1185">Reference proteome</keyword>
<proteinExistence type="inferred from homology"/>
<dbReference type="InterPro" id="IPR018503">
    <property type="entry name" value="Tetraspanin_CS"/>
</dbReference>
<dbReference type="PROSITE" id="PS00421">
    <property type="entry name" value="TM4_1"/>
    <property type="match status" value="1"/>
</dbReference>
<evidence type="ECO:0000256" key="5">
    <source>
        <dbReference type="ARBA" id="ARBA00023136"/>
    </source>
</evidence>
<dbReference type="GO" id="GO:0005886">
    <property type="term" value="C:plasma membrane"/>
    <property type="evidence" value="ECO:0007669"/>
    <property type="project" value="TreeGrafter"/>
</dbReference>
<comment type="subcellular location">
    <subcellularLocation>
        <location evidence="1">Membrane</location>
        <topology evidence="1">Multi-pass membrane protein</topology>
    </subcellularLocation>
</comment>
<sequence length="397" mass="43221">MLEPYCDQLACGKYGSATSVKYHTFTEYRREVVTSAVDSVRMFYSFLGLLMAHFPLIRYLILPQEAGDAPATPLGLRVSMGGSDYLPSAFPAPLNHRLMYIQYMHESMYGTYTNTERAQPRPMLSSPRRLRPAISRYQLRGAILDVGEAASKRSVRWDVTLFGSSSSPQIKVVIQNGLWRVLCEMHPVRHQLLLRGATLLGIGIAVQLQANVALDLLDGRFAAAPVLSMVVGGVVFFIAFLGCCGALRESRCMLITYASFMLVLMIAKVALAVLIFVHMSDLESSVNQVLNDAFAAQNQEPFNALEAGLQCCGTTGPGAYSNRPLPLTCCASPVSNTCNINDAFSRGCNAVVSDLLETYTVVIGAVTIAVAAVELVAVVFALCLSNHAANKNRRGRY</sequence>
<evidence type="ECO:0000256" key="1">
    <source>
        <dbReference type="ARBA" id="ARBA00004141"/>
    </source>
</evidence>
<feature type="transmembrane region" description="Helical" evidence="6">
    <location>
        <begin position="192"/>
        <end position="210"/>
    </location>
</feature>
<dbReference type="STRING" id="151549.A0A4C1V508"/>
<evidence type="ECO:0000256" key="3">
    <source>
        <dbReference type="ARBA" id="ARBA00022692"/>
    </source>
</evidence>
<feature type="transmembrane region" description="Helical" evidence="6">
    <location>
        <begin position="359"/>
        <end position="384"/>
    </location>
</feature>
<organism evidence="7 8">
    <name type="scientific">Eumeta variegata</name>
    <name type="common">Bagworm moth</name>
    <name type="synonym">Eumeta japonica</name>
    <dbReference type="NCBI Taxonomy" id="151549"/>
    <lineage>
        <taxon>Eukaryota</taxon>
        <taxon>Metazoa</taxon>
        <taxon>Ecdysozoa</taxon>
        <taxon>Arthropoda</taxon>
        <taxon>Hexapoda</taxon>
        <taxon>Insecta</taxon>
        <taxon>Pterygota</taxon>
        <taxon>Neoptera</taxon>
        <taxon>Endopterygota</taxon>
        <taxon>Lepidoptera</taxon>
        <taxon>Glossata</taxon>
        <taxon>Ditrysia</taxon>
        <taxon>Tineoidea</taxon>
        <taxon>Psychidae</taxon>
        <taxon>Oiketicinae</taxon>
        <taxon>Eumeta</taxon>
    </lineage>
</organism>
<keyword evidence="4 6" id="KW-1133">Transmembrane helix</keyword>
<keyword evidence="5 6" id="KW-0472">Membrane</keyword>
<dbReference type="PANTHER" id="PTHR19282">
    <property type="entry name" value="TETRASPANIN"/>
    <property type="match status" value="1"/>
</dbReference>
<accession>A0A4C1V508</accession>
<dbReference type="Gene3D" id="1.10.1450.10">
    <property type="entry name" value="Tetraspanin"/>
    <property type="match status" value="1"/>
</dbReference>
<dbReference type="SUPFAM" id="SSF48652">
    <property type="entry name" value="Tetraspanin"/>
    <property type="match status" value="1"/>
</dbReference>
<dbReference type="CDD" id="cd03127">
    <property type="entry name" value="tetraspanin_LEL"/>
    <property type="match status" value="1"/>
</dbReference>
<evidence type="ECO:0000313" key="7">
    <source>
        <dbReference type="EMBL" id="GBP33913.1"/>
    </source>
</evidence>